<dbReference type="GO" id="GO:0004180">
    <property type="term" value="F:carboxypeptidase activity"/>
    <property type="evidence" value="ECO:0007669"/>
    <property type="project" value="UniProtKB-KW"/>
</dbReference>
<organism evidence="2 3">
    <name type="scientific">Paludibaculum fermentans</name>
    <dbReference type="NCBI Taxonomy" id="1473598"/>
    <lineage>
        <taxon>Bacteria</taxon>
        <taxon>Pseudomonadati</taxon>
        <taxon>Acidobacteriota</taxon>
        <taxon>Terriglobia</taxon>
        <taxon>Bryobacterales</taxon>
        <taxon>Bryobacteraceae</taxon>
        <taxon>Paludibaculum</taxon>
    </lineage>
</organism>
<evidence type="ECO:0000313" key="2">
    <source>
        <dbReference type="EMBL" id="QOY88339.1"/>
    </source>
</evidence>
<gene>
    <name evidence="2" type="ORF">IRI77_37355</name>
</gene>
<keyword evidence="1" id="KW-0732">Signal</keyword>
<keyword evidence="2" id="KW-0121">Carboxypeptidase</keyword>
<dbReference type="Proteomes" id="UP000593892">
    <property type="component" value="Chromosome"/>
</dbReference>
<keyword evidence="3" id="KW-1185">Reference proteome</keyword>
<feature type="chain" id="PRO_5032307945" evidence="1">
    <location>
        <begin position="21"/>
        <end position="527"/>
    </location>
</feature>
<dbReference type="InterPro" id="IPR013784">
    <property type="entry name" value="Carb-bd-like_fold"/>
</dbReference>
<sequence length="527" mass="55964">MKRFLLVFLAAAVCAGQDRASSYTIAGTVTDSVSGQPSARVRVVLAPAERPTSELSSGITAGDGRFHFEVSKGKYQLRAERNGLPGQPYGAESIFSGFGIAIIAGPGQNTANIVFAVHPPSTISGIVLDEAGDPVENAIVQLMYVQVVAGRKSVSTLGWGRTNDLGEYRFSGLASGEYYIAVTGKPWYVSSPHSAPDDPASGSEIVRAAFVPAFYPNTADPRAAAPIEVKPGQDAVASFSLFTKPGFALTVECESCSGKQMRLDLISEGVSGTQAFHRTEYIRGRSVMPAISPGMYTVKISNQDMGTPLVATATADLTAADAEVVLTPQESARVSGQVTLQNADPRLLSRMFISLRSEDFRTPSFSREIAPDGTFQIPVSWPGRFRLWITGVPGVFASRVTSEDSAFQNGVLTIGDGTLVKLNVVASGGMGRVSGFVRRNDSPASGVLVVLASAALPADPGWYLGFKTDSDGSFDFKNVRPGDYRLFAVNNTELEYANPGAIRPYLEAAKPLLVEMNGVLDVDLELP</sequence>
<dbReference type="SUPFAM" id="SSF49452">
    <property type="entry name" value="Starch-binding domain-like"/>
    <property type="match status" value="2"/>
</dbReference>
<feature type="signal peptide" evidence="1">
    <location>
        <begin position="1"/>
        <end position="20"/>
    </location>
</feature>
<dbReference type="EMBL" id="CP063849">
    <property type="protein sequence ID" value="QOY88339.1"/>
    <property type="molecule type" value="Genomic_DNA"/>
</dbReference>
<proteinExistence type="predicted"/>
<dbReference type="RefSeq" id="WP_194450002.1">
    <property type="nucleotide sequence ID" value="NZ_CP063849.1"/>
</dbReference>
<dbReference type="AlphaFoldDB" id="A0A7S7NRF1"/>
<evidence type="ECO:0000313" key="3">
    <source>
        <dbReference type="Proteomes" id="UP000593892"/>
    </source>
</evidence>
<protein>
    <submittedName>
        <fullName evidence="2">Carboxypeptidase regulatory-like domain-containing protein</fullName>
    </submittedName>
</protein>
<dbReference type="Gene3D" id="2.60.40.1120">
    <property type="entry name" value="Carboxypeptidase-like, regulatory domain"/>
    <property type="match status" value="3"/>
</dbReference>
<dbReference type="GO" id="GO:0030246">
    <property type="term" value="F:carbohydrate binding"/>
    <property type="evidence" value="ECO:0007669"/>
    <property type="project" value="InterPro"/>
</dbReference>
<dbReference type="SUPFAM" id="SSF49464">
    <property type="entry name" value="Carboxypeptidase regulatory domain-like"/>
    <property type="match status" value="1"/>
</dbReference>
<dbReference type="InterPro" id="IPR008969">
    <property type="entry name" value="CarboxyPept-like_regulatory"/>
</dbReference>
<reference evidence="2 3" key="1">
    <citation type="submission" date="2020-10" db="EMBL/GenBank/DDBJ databases">
        <title>Complete genome sequence of Paludibaculum fermentans P105T, a facultatively anaerobic acidobacterium capable of dissimilatory Fe(III) reduction.</title>
        <authorList>
            <person name="Dedysh S.N."/>
            <person name="Beletsky A.V."/>
            <person name="Kulichevskaya I.S."/>
            <person name="Mardanov A.V."/>
            <person name="Ravin N.V."/>
        </authorList>
    </citation>
    <scope>NUCLEOTIDE SEQUENCE [LARGE SCALE GENOMIC DNA]</scope>
    <source>
        <strain evidence="2 3">P105</strain>
    </source>
</reference>
<keyword evidence="2" id="KW-0645">Protease</keyword>
<accession>A0A7S7NRF1</accession>
<keyword evidence="2" id="KW-0378">Hydrolase</keyword>
<dbReference type="Pfam" id="PF13620">
    <property type="entry name" value="CarboxypepD_reg"/>
    <property type="match status" value="1"/>
</dbReference>
<evidence type="ECO:0000256" key="1">
    <source>
        <dbReference type="SAM" id="SignalP"/>
    </source>
</evidence>
<dbReference type="KEGG" id="pfer:IRI77_37355"/>
<name>A0A7S7NRF1_PALFE</name>